<gene>
    <name evidence="1" type="ORF">V6N11_030974</name>
</gene>
<proteinExistence type="predicted"/>
<comment type="caution">
    <text evidence="1">The sequence shown here is derived from an EMBL/GenBank/DDBJ whole genome shotgun (WGS) entry which is preliminary data.</text>
</comment>
<keyword evidence="2" id="KW-1185">Reference proteome</keyword>
<evidence type="ECO:0000313" key="1">
    <source>
        <dbReference type="EMBL" id="KAK8978928.1"/>
    </source>
</evidence>
<dbReference type="Proteomes" id="UP001396334">
    <property type="component" value="Unassembled WGS sequence"/>
</dbReference>
<organism evidence="1 2">
    <name type="scientific">Hibiscus sabdariffa</name>
    <name type="common">roselle</name>
    <dbReference type="NCBI Taxonomy" id="183260"/>
    <lineage>
        <taxon>Eukaryota</taxon>
        <taxon>Viridiplantae</taxon>
        <taxon>Streptophyta</taxon>
        <taxon>Embryophyta</taxon>
        <taxon>Tracheophyta</taxon>
        <taxon>Spermatophyta</taxon>
        <taxon>Magnoliopsida</taxon>
        <taxon>eudicotyledons</taxon>
        <taxon>Gunneridae</taxon>
        <taxon>Pentapetalae</taxon>
        <taxon>rosids</taxon>
        <taxon>malvids</taxon>
        <taxon>Malvales</taxon>
        <taxon>Malvaceae</taxon>
        <taxon>Malvoideae</taxon>
        <taxon>Hibiscus</taxon>
    </lineage>
</organism>
<name>A0ABR2NRY4_9ROSI</name>
<accession>A0ABR2NRY4</accession>
<protein>
    <submittedName>
        <fullName evidence="1">Uncharacterized protein</fullName>
    </submittedName>
</protein>
<sequence>MPLAPRLRAFPARAERSILCPPSRTRDEDERSLIRFVLYLSSFVMKSFPTLRSCLSLFSSVLSLSLNGICFQFIKKEIARCELLPSNQLALSSLLPTYASIPFTSRSTSPLASGAVYVTERYGTRPGARYKGYEPYNGL</sequence>
<reference evidence="1 2" key="1">
    <citation type="journal article" date="2024" name="G3 (Bethesda)">
        <title>Genome assembly of Hibiscus sabdariffa L. provides insights into metabolisms of medicinal natural products.</title>
        <authorList>
            <person name="Kim T."/>
        </authorList>
    </citation>
    <scope>NUCLEOTIDE SEQUENCE [LARGE SCALE GENOMIC DNA]</scope>
    <source>
        <strain evidence="1">TK-2024</strain>
        <tissue evidence="1">Old leaves</tissue>
    </source>
</reference>
<dbReference type="EMBL" id="JBBPBN010000106">
    <property type="protein sequence ID" value="KAK8978928.1"/>
    <property type="molecule type" value="Genomic_DNA"/>
</dbReference>
<evidence type="ECO:0000313" key="2">
    <source>
        <dbReference type="Proteomes" id="UP001396334"/>
    </source>
</evidence>